<sequence length="137" mass="15932">MMKKRFLFTAGERLRALRSLTGLSRRAFAESVGMKAKDVENIEYGNQRMRDLDFQKVCSVYPDFSRWMTYEGPIDSDEVDWKVEDSAQRAAVYLVKSNPQLLVTLGLSLEEWRARHHEVLESLDEEERQLCADAPEE</sequence>
<protein>
    <submittedName>
        <fullName evidence="1">Helix-turn-helix transcriptional regulator</fullName>
    </submittedName>
</protein>
<comment type="caution">
    <text evidence="1">The sequence shown here is derived from an EMBL/GenBank/DDBJ whole genome shotgun (WGS) entry which is preliminary data.</text>
</comment>
<name>A0A5R9A2G8_PSENT</name>
<dbReference type="SUPFAM" id="SSF47413">
    <property type="entry name" value="lambda repressor-like DNA-binding domains"/>
    <property type="match status" value="1"/>
</dbReference>
<evidence type="ECO:0000313" key="2">
    <source>
        <dbReference type="Proteomes" id="UP000307510"/>
    </source>
</evidence>
<evidence type="ECO:0000313" key="1">
    <source>
        <dbReference type="EMBL" id="TLP72117.1"/>
    </source>
</evidence>
<gene>
    <name evidence="1" type="ORF">FEA48_17600</name>
</gene>
<dbReference type="GO" id="GO:0003677">
    <property type="term" value="F:DNA binding"/>
    <property type="evidence" value="ECO:0007669"/>
    <property type="project" value="InterPro"/>
</dbReference>
<dbReference type="RefSeq" id="WP_138214976.1">
    <property type="nucleotide sequence ID" value="NZ_VASG01000005.1"/>
</dbReference>
<dbReference type="CDD" id="cd00093">
    <property type="entry name" value="HTH_XRE"/>
    <property type="match status" value="1"/>
</dbReference>
<reference evidence="2" key="2">
    <citation type="submission" date="2019-06" db="EMBL/GenBank/DDBJ databases">
        <title>AzeR, a transcriptional regulator that responds to azelaic acid in Pseudomonas nitroreducens.</title>
        <authorList>
            <person name="Bez C."/>
            <person name="Javvadi S.G."/>
            <person name="Bertani I."/>
            <person name="Devescovi G."/>
            <person name="Studholme D.J."/>
            <person name="Geller A."/>
            <person name="Levy A."/>
            <person name="Venturi V."/>
        </authorList>
    </citation>
    <scope>NUCLEOTIDE SEQUENCE [LARGE SCALE GENOMIC DNA]</scope>
    <source>
        <strain evidence="2">DSM 9128</strain>
    </source>
</reference>
<proteinExistence type="predicted"/>
<dbReference type="InterPro" id="IPR001387">
    <property type="entry name" value="Cro/C1-type_HTH"/>
</dbReference>
<dbReference type="Proteomes" id="UP000307510">
    <property type="component" value="Unassembled WGS sequence"/>
</dbReference>
<dbReference type="Gene3D" id="1.10.260.40">
    <property type="entry name" value="lambda repressor-like DNA-binding domains"/>
    <property type="match status" value="1"/>
</dbReference>
<dbReference type="EMBL" id="VASG01000005">
    <property type="protein sequence ID" value="TLP72117.1"/>
    <property type="molecule type" value="Genomic_DNA"/>
</dbReference>
<dbReference type="Pfam" id="PF13560">
    <property type="entry name" value="HTH_31"/>
    <property type="match status" value="1"/>
</dbReference>
<reference evidence="1 2" key="1">
    <citation type="submission" date="2019-05" db="EMBL/GenBank/DDBJ databases">
        <authorList>
            <person name="Moore K."/>
            <person name="O'Neill P."/>
            <person name="Farbos A."/>
            <person name="Studholme D.J."/>
        </authorList>
    </citation>
    <scope>NUCLEOTIDE SEQUENCE [LARGE SCALE GENOMIC DNA]</scope>
    <source>
        <strain evidence="1 2">DSM 9128</strain>
    </source>
</reference>
<organism evidence="1 2">
    <name type="scientific">Pseudomonas nitroreducens</name>
    <dbReference type="NCBI Taxonomy" id="46680"/>
    <lineage>
        <taxon>Bacteria</taxon>
        <taxon>Pseudomonadati</taxon>
        <taxon>Pseudomonadota</taxon>
        <taxon>Gammaproteobacteria</taxon>
        <taxon>Pseudomonadales</taxon>
        <taxon>Pseudomonadaceae</taxon>
        <taxon>Pseudomonas</taxon>
    </lineage>
</organism>
<dbReference type="AlphaFoldDB" id="A0A5R9A2G8"/>
<dbReference type="InterPro" id="IPR010982">
    <property type="entry name" value="Lambda_DNA-bd_dom_sf"/>
</dbReference>
<accession>A0A5R9A2G8</accession>